<dbReference type="EMBL" id="RJKM01000001">
    <property type="protein sequence ID" value="ROP42062.1"/>
    <property type="molecule type" value="Genomic_DNA"/>
</dbReference>
<dbReference type="SUPFAM" id="SSF52091">
    <property type="entry name" value="SpoIIaa-like"/>
    <property type="match status" value="1"/>
</dbReference>
<dbReference type="Proteomes" id="UP000268727">
    <property type="component" value="Unassembled WGS sequence"/>
</dbReference>
<dbReference type="GO" id="GO:0043856">
    <property type="term" value="F:anti-sigma factor antagonist activity"/>
    <property type="evidence" value="ECO:0007669"/>
    <property type="project" value="TreeGrafter"/>
</dbReference>
<dbReference type="InterPro" id="IPR036513">
    <property type="entry name" value="STAS_dom_sf"/>
</dbReference>
<reference evidence="2 3" key="1">
    <citation type="submission" date="2018-11" db="EMBL/GenBank/DDBJ databases">
        <title>Sequencing the genomes of 1000 actinobacteria strains.</title>
        <authorList>
            <person name="Klenk H.-P."/>
        </authorList>
    </citation>
    <scope>NUCLEOTIDE SEQUENCE [LARGE SCALE GENOMIC DNA]</scope>
    <source>
        <strain evidence="2 3">DSM 44231</strain>
    </source>
</reference>
<evidence type="ECO:0000313" key="3">
    <source>
        <dbReference type="Proteomes" id="UP000268727"/>
    </source>
</evidence>
<keyword evidence="3" id="KW-1185">Reference proteome</keyword>
<dbReference type="CDD" id="cd07043">
    <property type="entry name" value="STAS_anti-anti-sigma_factors"/>
    <property type="match status" value="1"/>
</dbReference>
<dbReference type="Pfam" id="PF13466">
    <property type="entry name" value="STAS_2"/>
    <property type="match status" value="1"/>
</dbReference>
<dbReference type="OrthoDB" id="3481860at2"/>
<comment type="caution">
    <text evidence="2">The sequence shown here is derived from an EMBL/GenBank/DDBJ whole genome shotgun (WGS) entry which is preliminary data.</text>
</comment>
<accession>A0A3N1HID1</accession>
<dbReference type="AlphaFoldDB" id="A0A3N1HID1"/>
<proteinExistence type="predicted"/>
<gene>
    <name evidence="2" type="ORF">EDD40_7555</name>
</gene>
<organism evidence="2 3">
    <name type="scientific">Saccharothrix texasensis</name>
    <dbReference type="NCBI Taxonomy" id="103734"/>
    <lineage>
        <taxon>Bacteria</taxon>
        <taxon>Bacillati</taxon>
        <taxon>Actinomycetota</taxon>
        <taxon>Actinomycetes</taxon>
        <taxon>Pseudonocardiales</taxon>
        <taxon>Pseudonocardiaceae</taxon>
        <taxon>Saccharothrix</taxon>
    </lineage>
</organism>
<dbReference type="PANTHER" id="PTHR33495">
    <property type="entry name" value="ANTI-SIGMA FACTOR ANTAGONIST TM_1081-RELATED-RELATED"/>
    <property type="match status" value="1"/>
</dbReference>
<name>A0A3N1HID1_9PSEU</name>
<sequence length="107" mass="11542">MFHLTAATDGDVHTIALTGELDHRCTPRLHEALTRLRLVAGDRLVLDLAELTFCDSSGLTAFVVAHELAAGAVDLLSPPAKLVRMLRTTGLAELFTIRGADQGRPIR</sequence>
<dbReference type="Gene3D" id="3.30.750.24">
    <property type="entry name" value="STAS domain"/>
    <property type="match status" value="1"/>
</dbReference>
<dbReference type="InterPro" id="IPR002645">
    <property type="entry name" value="STAS_dom"/>
</dbReference>
<dbReference type="RefSeq" id="WP_123747068.1">
    <property type="nucleotide sequence ID" value="NZ_RJKM01000001.1"/>
</dbReference>
<dbReference type="InterPro" id="IPR058548">
    <property type="entry name" value="MlaB-like_STAS"/>
</dbReference>
<feature type="domain" description="STAS" evidence="1">
    <location>
        <begin position="2"/>
        <end position="107"/>
    </location>
</feature>
<evidence type="ECO:0000313" key="2">
    <source>
        <dbReference type="EMBL" id="ROP42062.1"/>
    </source>
</evidence>
<evidence type="ECO:0000259" key="1">
    <source>
        <dbReference type="PROSITE" id="PS50801"/>
    </source>
</evidence>
<dbReference type="PANTHER" id="PTHR33495:SF2">
    <property type="entry name" value="ANTI-SIGMA FACTOR ANTAGONIST TM_1081-RELATED"/>
    <property type="match status" value="1"/>
</dbReference>
<protein>
    <submittedName>
        <fullName evidence="2">Anti-anti-sigma factor</fullName>
    </submittedName>
</protein>
<dbReference type="PROSITE" id="PS50801">
    <property type="entry name" value="STAS"/>
    <property type="match status" value="1"/>
</dbReference>